<comment type="caution">
    <text evidence="3">The sequence shown here is derived from an EMBL/GenBank/DDBJ whole genome shotgun (WGS) entry which is preliminary data.</text>
</comment>
<keyword evidence="1" id="KW-0175">Coiled coil</keyword>
<dbReference type="InterPro" id="IPR018873">
    <property type="entry name" value="KilA-N_DNA-bd_domain"/>
</dbReference>
<sequence length="182" mass="21166">MDKANLIPAQIIEKKIFLIRGQKVMLDRDLAELYGTQTKVLNQAVKRKRDRFPEDFMFSLTRQEILRMSQFVTSFSRRQSATLKFSKKVTVFTEQGVAMLSSVLNSERAVQVNIAIMRSFVKLREIIATHKDLAHKLAELERRVEKNEIETKGVFDAIRQLMAPPSRPKRRIGFLADREEEK</sequence>
<organism evidence="3 4">
    <name type="scientific">candidate division WOR-1 bacterium RIFOXYC2_FULL_46_14</name>
    <dbReference type="NCBI Taxonomy" id="1802587"/>
    <lineage>
        <taxon>Bacteria</taxon>
        <taxon>Bacillati</taxon>
        <taxon>Saganbacteria</taxon>
    </lineage>
</organism>
<dbReference type="AlphaFoldDB" id="A0A1F4U4S5"/>
<name>A0A1F4U4S5_UNCSA</name>
<feature type="coiled-coil region" evidence="1">
    <location>
        <begin position="123"/>
        <end position="150"/>
    </location>
</feature>
<dbReference type="Pfam" id="PF10543">
    <property type="entry name" value="ORF6N"/>
    <property type="match status" value="1"/>
</dbReference>
<evidence type="ECO:0000259" key="2">
    <source>
        <dbReference type="Pfam" id="PF10543"/>
    </source>
</evidence>
<accession>A0A1F4U4S5</accession>
<protein>
    <recommendedName>
        <fullName evidence="2">KilA-N DNA-binding domain-containing protein</fullName>
    </recommendedName>
</protein>
<evidence type="ECO:0000313" key="3">
    <source>
        <dbReference type="EMBL" id="OGC39936.1"/>
    </source>
</evidence>
<feature type="domain" description="KilA-N DNA-binding" evidence="2">
    <location>
        <begin position="14"/>
        <end position="103"/>
    </location>
</feature>
<dbReference type="Proteomes" id="UP000179242">
    <property type="component" value="Unassembled WGS sequence"/>
</dbReference>
<gene>
    <name evidence="3" type="ORF">A2438_05430</name>
</gene>
<evidence type="ECO:0000313" key="4">
    <source>
        <dbReference type="Proteomes" id="UP000179242"/>
    </source>
</evidence>
<proteinExistence type="predicted"/>
<reference evidence="3 4" key="1">
    <citation type="journal article" date="2016" name="Nat. Commun.">
        <title>Thousands of microbial genomes shed light on interconnected biogeochemical processes in an aquifer system.</title>
        <authorList>
            <person name="Anantharaman K."/>
            <person name="Brown C.T."/>
            <person name="Hug L.A."/>
            <person name="Sharon I."/>
            <person name="Castelle C.J."/>
            <person name="Probst A.J."/>
            <person name="Thomas B.C."/>
            <person name="Singh A."/>
            <person name="Wilkins M.J."/>
            <person name="Karaoz U."/>
            <person name="Brodie E.L."/>
            <person name="Williams K.H."/>
            <person name="Hubbard S.S."/>
            <person name="Banfield J.F."/>
        </authorList>
    </citation>
    <scope>NUCLEOTIDE SEQUENCE [LARGE SCALE GENOMIC DNA]</scope>
</reference>
<dbReference type="EMBL" id="MEUJ01000005">
    <property type="protein sequence ID" value="OGC39936.1"/>
    <property type="molecule type" value="Genomic_DNA"/>
</dbReference>
<evidence type="ECO:0000256" key="1">
    <source>
        <dbReference type="SAM" id="Coils"/>
    </source>
</evidence>